<accession>A0A3A3GLF9</accession>
<evidence type="ECO:0000313" key="5">
    <source>
        <dbReference type="Proteomes" id="UP000266177"/>
    </source>
</evidence>
<comment type="caution">
    <text evidence="4">The sequence shown here is derived from an EMBL/GenBank/DDBJ whole genome shotgun (WGS) entry which is preliminary data.</text>
</comment>
<proteinExistence type="predicted"/>
<protein>
    <submittedName>
        <fullName evidence="4">NUDIX domain-containing protein</fullName>
    </submittedName>
</protein>
<keyword evidence="2" id="KW-0378">Hydrolase</keyword>
<evidence type="ECO:0000256" key="2">
    <source>
        <dbReference type="ARBA" id="ARBA00022801"/>
    </source>
</evidence>
<evidence type="ECO:0000256" key="1">
    <source>
        <dbReference type="ARBA" id="ARBA00001946"/>
    </source>
</evidence>
<feature type="domain" description="Nudix hydrolase" evidence="3">
    <location>
        <begin position="5"/>
        <end position="135"/>
    </location>
</feature>
<dbReference type="InterPro" id="IPR015797">
    <property type="entry name" value="NUDIX_hydrolase-like_dom_sf"/>
</dbReference>
<dbReference type="OrthoDB" id="9787880at2"/>
<dbReference type="InterPro" id="IPR000086">
    <property type="entry name" value="NUDIX_hydrolase_dom"/>
</dbReference>
<dbReference type="PROSITE" id="PS51462">
    <property type="entry name" value="NUDIX"/>
    <property type="match status" value="1"/>
</dbReference>
<dbReference type="Gene3D" id="3.90.79.10">
    <property type="entry name" value="Nucleoside Triphosphate Pyrophosphohydrolase"/>
    <property type="match status" value="1"/>
</dbReference>
<dbReference type="SUPFAM" id="SSF55811">
    <property type="entry name" value="Nudix"/>
    <property type="match status" value="1"/>
</dbReference>
<gene>
    <name evidence="4" type="ORF">DQX05_05100</name>
</gene>
<dbReference type="GO" id="GO:0016787">
    <property type="term" value="F:hydrolase activity"/>
    <property type="evidence" value="ECO:0007669"/>
    <property type="project" value="UniProtKB-KW"/>
</dbReference>
<evidence type="ECO:0000313" key="4">
    <source>
        <dbReference type="EMBL" id="RJG25482.1"/>
    </source>
</evidence>
<dbReference type="PANTHER" id="PTHR43046:SF14">
    <property type="entry name" value="MUTT_NUDIX FAMILY PROTEIN"/>
    <property type="match status" value="1"/>
</dbReference>
<dbReference type="Proteomes" id="UP000266177">
    <property type="component" value="Unassembled WGS sequence"/>
</dbReference>
<dbReference type="EMBL" id="QYZD01000003">
    <property type="protein sequence ID" value="RJG25482.1"/>
    <property type="molecule type" value="Genomic_DNA"/>
</dbReference>
<name>A0A3A3GLF9_PANTH</name>
<comment type="cofactor">
    <cofactor evidence="1">
        <name>Mg(2+)</name>
        <dbReference type="ChEBI" id="CHEBI:18420"/>
    </cofactor>
</comment>
<dbReference type="Pfam" id="PF00293">
    <property type="entry name" value="NUDIX"/>
    <property type="match status" value="1"/>
</dbReference>
<reference evidence="4 5" key="1">
    <citation type="submission" date="2018-09" db="EMBL/GenBank/DDBJ databases">
        <title>Paenibacillus SK2017-BO5.</title>
        <authorList>
            <person name="Piskunova J.V."/>
            <person name="Dubiley S.A."/>
            <person name="Severinov K.V."/>
        </authorList>
    </citation>
    <scope>NUCLEOTIDE SEQUENCE [LARGE SCALE GENOMIC DNA]</scope>
    <source>
        <strain evidence="4 5">BO5</strain>
    </source>
</reference>
<organism evidence="4 5">
    <name type="scientific">Paenibacillus thiaminolyticus</name>
    <name type="common">Bacillus thiaminolyticus</name>
    <dbReference type="NCBI Taxonomy" id="49283"/>
    <lineage>
        <taxon>Bacteria</taxon>
        <taxon>Bacillati</taxon>
        <taxon>Bacillota</taxon>
        <taxon>Bacilli</taxon>
        <taxon>Bacillales</taxon>
        <taxon>Paenibacillaceae</taxon>
        <taxon>Paenibacillus</taxon>
    </lineage>
</organism>
<dbReference type="AlphaFoldDB" id="A0A3A3GLF9"/>
<dbReference type="InterPro" id="IPR020476">
    <property type="entry name" value="Nudix_hydrolase"/>
</dbReference>
<dbReference type="PANTHER" id="PTHR43046">
    <property type="entry name" value="GDP-MANNOSE MANNOSYL HYDROLASE"/>
    <property type="match status" value="1"/>
</dbReference>
<sequence length="146" mass="16077">METSLPRIGVGAVIMNEANEILLVLRGRPPEKDKWSIPGGKVDLYETLEDTTVREVLEEVGLHIQVKRLLCTAETIDPGRGEHWISVIFETLVVAGEASNREEGGALQDVRWFPLSQLPDNLASFTWPAIQALRSPGAAAYSGRNE</sequence>
<dbReference type="PRINTS" id="PR00502">
    <property type="entry name" value="NUDIXFAMILY"/>
</dbReference>
<evidence type="ECO:0000259" key="3">
    <source>
        <dbReference type="PROSITE" id="PS51462"/>
    </source>
</evidence>
<dbReference type="RefSeq" id="WP_119791497.1">
    <property type="nucleotide sequence ID" value="NZ_QYZD01000003.1"/>
</dbReference>